<dbReference type="AlphaFoldDB" id="A0A7S0ZL31"/>
<dbReference type="InterPro" id="IPR027417">
    <property type="entry name" value="P-loop_NTPase"/>
</dbReference>
<proteinExistence type="inferred from homology"/>
<evidence type="ECO:0000256" key="5">
    <source>
        <dbReference type="ARBA" id="ARBA00022917"/>
    </source>
</evidence>
<dbReference type="Pfam" id="PF16658">
    <property type="entry name" value="RF3_C"/>
    <property type="match status" value="1"/>
</dbReference>
<evidence type="ECO:0000256" key="6">
    <source>
        <dbReference type="ARBA" id="ARBA00023134"/>
    </source>
</evidence>
<dbReference type="PROSITE" id="PS00301">
    <property type="entry name" value="G_TR_1"/>
    <property type="match status" value="1"/>
</dbReference>
<dbReference type="PROSITE" id="PS51722">
    <property type="entry name" value="G_TR_2"/>
    <property type="match status" value="1"/>
</dbReference>
<dbReference type="GO" id="GO:0005525">
    <property type="term" value="F:GTP binding"/>
    <property type="evidence" value="ECO:0007669"/>
    <property type="project" value="UniProtKB-KW"/>
</dbReference>
<sequence length="598" mass="67940">MEIGFISGNLFGYQKGLHELQDEYFCNHRIVSIKPRTCRSVHLCMEISSSNDTSVESDIDDTLAVSEEQVEMRRNLAIISHADAGKTTLTEKLLLYGGAIQQAGAVRARRSAGTVSDWMSIEKERGISITSTVLSFEYSNKHINILDTPGHQDFSEDTYRTLAAADNVIMLVDAAKGLETQTRKLFEVTQMRKLPTLTFINKLDRPALSPYELCDQIEQEFHIKTTPIVWPIGDGEQFKGVYELSTGLVHLFNRTDRRKKAEENVLHIETDANQVQKEIGDRLFAQLQEDIMILEEMAHPFDREEFLRGDLTPIFFGSAMSTFGVELLLNRFLEMSQAPASRELLDGSIVKPTHEEFTGFVFKLQANMDPKHRDRIAYVRVISGKFTKGMRVNHSRMKNGKQIALSRPQKLFGSDRVVIEDAYPGDVVGLNNPGAFVIGDTLYTGNQRVRFPGIPSFSPELFAYLRNPQPSQRKNFLKGLGQLLEEGAVQMLRARSDEGSEDPILAAVGQLQFEVVQQRLREEYNVESQLEVIPYSIARWVNSWEALDSCGRIFNCFYAKDRWNQPVLLFKNEWNLNSLLEDHPHLQLAPWAFPPSDE</sequence>
<dbReference type="PANTHER" id="PTHR43556:SF2">
    <property type="entry name" value="PEPTIDE CHAIN RELEASE FACTOR RF3"/>
    <property type="match status" value="1"/>
</dbReference>
<dbReference type="Gene3D" id="2.40.30.10">
    <property type="entry name" value="Translation factors"/>
    <property type="match status" value="1"/>
</dbReference>
<keyword evidence="3" id="KW-0963">Cytoplasm</keyword>
<dbReference type="NCBIfam" id="TIGR00503">
    <property type="entry name" value="prfC"/>
    <property type="match status" value="1"/>
</dbReference>
<dbReference type="Pfam" id="PF22042">
    <property type="entry name" value="EF-G_D2"/>
    <property type="match status" value="1"/>
</dbReference>
<dbReference type="FunFam" id="3.30.70.3280:FF:000001">
    <property type="entry name" value="Peptide chain release factor 3"/>
    <property type="match status" value="1"/>
</dbReference>
<dbReference type="Pfam" id="PF00009">
    <property type="entry name" value="GTP_EFTU"/>
    <property type="match status" value="1"/>
</dbReference>
<dbReference type="InterPro" id="IPR038467">
    <property type="entry name" value="RF3_dom_3_sf"/>
</dbReference>
<dbReference type="PANTHER" id="PTHR43556">
    <property type="entry name" value="PEPTIDE CHAIN RELEASE FACTOR RF3"/>
    <property type="match status" value="1"/>
</dbReference>
<dbReference type="InterPro" id="IPR035647">
    <property type="entry name" value="EFG_III/V"/>
</dbReference>
<dbReference type="NCBIfam" id="NF001964">
    <property type="entry name" value="PRK00741.1"/>
    <property type="match status" value="1"/>
</dbReference>
<comment type="similarity">
    <text evidence="2">Belongs to the TRAFAC class translation factor GTPase superfamily. Classic translation factor GTPase family. PrfC subfamily.</text>
</comment>
<dbReference type="Gene3D" id="3.30.70.3280">
    <property type="entry name" value="Peptide chain release factor 3, domain III"/>
    <property type="match status" value="1"/>
</dbReference>
<accession>A0A7S0ZL31</accession>
<dbReference type="InterPro" id="IPR005225">
    <property type="entry name" value="Small_GTP-bd"/>
</dbReference>
<dbReference type="InterPro" id="IPR032090">
    <property type="entry name" value="RF3_C"/>
</dbReference>
<dbReference type="InterPro" id="IPR000795">
    <property type="entry name" value="T_Tr_GTP-bd_dom"/>
</dbReference>
<name>A0A7S0ZL31_9RHOD</name>
<dbReference type="SUPFAM" id="SSF52540">
    <property type="entry name" value="P-loop containing nucleoside triphosphate hydrolases"/>
    <property type="match status" value="1"/>
</dbReference>
<dbReference type="GO" id="GO:0005829">
    <property type="term" value="C:cytosol"/>
    <property type="evidence" value="ECO:0007669"/>
    <property type="project" value="TreeGrafter"/>
</dbReference>
<keyword evidence="6" id="KW-0342">GTP-binding</keyword>
<dbReference type="SUPFAM" id="SSF54980">
    <property type="entry name" value="EF-G C-terminal domain-like"/>
    <property type="match status" value="1"/>
</dbReference>
<dbReference type="PRINTS" id="PR00315">
    <property type="entry name" value="ELONGATNFCT"/>
</dbReference>
<evidence type="ECO:0000256" key="3">
    <source>
        <dbReference type="ARBA" id="ARBA00022490"/>
    </source>
</evidence>
<organism evidence="8">
    <name type="scientific">Timspurckia oligopyrenoides</name>
    <dbReference type="NCBI Taxonomy" id="708627"/>
    <lineage>
        <taxon>Eukaryota</taxon>
        <taxon>Rhodophyta</taxon>
        <taxon>Bangiophyceae</taxon>
        <taxon>Porphyridiales</taxon>
        <taxon>Porphyridiaceae</taxon>
        <taxon>Timspurckia</taxon>
    </lineage>
</organism>
<reference evidence="8" key="1">
    <citation type="submission" date="2021-01" db="EMBL/GenBank/DDBJ databases">
        <authorList>
            <person name="Corre E."/>
            <person name="Pelletier E."/>
            <person name="Niang G."/>
            <person name="Scheremetjew M."/>
            <person name="Finn R."/>
            <person name="Kale V."/>
            <person name="Holt S."/>
            <person name="Cochrane G."/>
            <person name="Meng A."/>
            <person name="Brown T."/>
            <person name="Cohen L."/>
        </authorList>
    </citation>
    <scope>NUCLEOTIDE SEQUENCE</scope>
    <source>
        <strain evidence="8">CCMP3278</strain>
    </source>
</reference>
<dbReference type="FunFam" id="3.40.50.300:FF:000542">
    <property type="entry name" value="Peptide chain release factor 3"/>
    <property type="match status" value="1"/>
</dbReference>
<dbReference type="InterPro" id="IPR009000">
    <property type="entry name" value="Transl_B-barrel_sf"/>
</dbReference>
<evidence type="ECO:0000256" key="2">
    <source>
        <dbReference type="ARBA" id="ARBA00009978"/>
    </source>
</evidence>
<evidence type="ECO:0000256" key="1">
    <source>
        <dbReference type="ARBA" id="ARBA00004496"/>
    </source>
</evidence>
<dbReference type="InterPro" id="IPR031157">
    <property type="entry name" value="G_TR_CS"/>
</dbReference>
<dbReference type="EMBL" id="HBFP01013362">
    <property type="protein sequence ID" value="CAD8825260.1"/>
    <property type="molecule type" value="Transcribed_RNA"/>
</dbReference>
<evidence type="ECO:0000256" key="4">
    <source>
        <dbReference type="ARBA" id="ARBA00022741"/>
    </source>
</evidence>
<gene>
    <name evidence="8" type="ORF">TOLI1172_LOCUS9659</name>
</gene>
<feature type="domain" description="Tr-type G" evidence="7">
    <location>
        <begin position="71"/>
        <end position="340"/>
    </location>
</feature>
<comment type="subcellular location">
    <subcellularLocation>
        <location evidence="1">Cytoplasm</location>
    </subcellularLocation>
</comment>
<keyword evidence="4" id="KW-0547">Nucleotide-binding</keyword>
<dbReference type="InterPro" id="IPR004548">
    <property type="entry name" value="PrfC"/>
</dbReference>
<dbReference type="Gene3D" id="3.40.50.300">
    <property type="entry name" value="P-loop containing nucleotide triphosphate hydrolases"/>
    <property type="match status" value="1"/>
</dbReference>
<keyword evidence="5" id="KW-0648">Protein biosynthesis</keyword>
<dbReference type="GO" id="GO:0003924">
    <property type="term" value="F:GTPase activity"/>
    <property type="evidence" value="ECO:0007669"/>
    <property type="project" value="InterPro"/>
</dbReference>
<protein>
    <recommendedName>
        <fullName evidence="7">Tr-type G domain-containing protein</fullName>
    </recommendedName>
</protein>
<dbReference type="InterPro" id="IPR053905">
    <property type="entry name" value="EF-G-like_DII"/>
</dbReference>
<dbReference type="NCBIfam" id="TIGR00231">
    <property type="entry name" value="small_GTP"/>
    <property type="match status" value="1"/>
</dbReference>
<dbReference type="HAMAP" id="MF_00072">
    <property type="entry name" value="Rel_fac_3"/>
    <property type="match status" value="1"/>
</dbReference>
<evidence type="ECO:0000259" key="7">
    <source>
        <dbReference type="PROSITE" id="PS51722"/>
    </source>
</evidence>
<dbReference type="GO" id="GO:0016150">
    <property type="term" value="F:translation release factor activity, codon nonspecific"/>
    <property type="evidence" value="ECO:0007669"/>
    <property type="project" value="TreeGrafter"/>
</dbReference>
<evidence type="ECO:0000313" key="8">
    <source>
        <dbReference type="EMBL" id="CAD8825260.1"/>
    </source>
</evidence>
<dbReference type="SUPFAM" id="SSF50447">
    <property type="entry name" value="Translation proteins"/>
    <property type="match status" value="1"/>
</dbReference>